<dbReference type="NCBIfam" id="TIGR00254">
    <property type="entry name" value="GGDEF"/>
    <property type="match status" value="1"/>
</dbReference>
<dbReference type="PANTHER" id="PTHR44757:SF2">
    <property type="entry name" value="BIOFILM ARCHITECTURE MAINTENANCE PROTEIN MBAA"/>
    <property type="match status" value="1"/>
</dbReference>
<name>A0ABP6VGJ3_9GAMM</name>
<dbReference type="Pfam" id="PF00563">
    <property type="entry name" value="EAL"/>
    <property type="match status" value="1"/>
</dbReference>
<feature type="domain" description="GGDEF" evidence="2">
    <location>
        <begin position="230"/>
        <end position="365"/>
    </location>
</feature>
<dbReference type="PROSITE" id="PS50887">
    <property type="entry name" value="GGDEF"/>
    <property type="match status" value="1"/>
</dbReference>
<dbReference type="EMBL" id="BAABCX010000001">
    <property type="protein sequence ID" value="GAA3533165.1"/>
    <property type="molecule type" value="Genomic_DNA"/>
</dbReference>
<dbReference type="RefSeq" id="WP_344955495.1">
    <property type="nucleotide sequence ID" value="NZ_BAABCX010000001.1"/>
</dbReference>
<sequence length="639" mass="71671">MKLLKLVLLPLISLIFGASSIYSYNRDIEVVRYVSGTIKGIGWSSSELEMELLKYDHALEQLASGSTNVDNMQLRFELLWSRIDVLQEGKESAPLRERAEAKALLDALEALLIRLDERVFSLQAGDIEGIRAIQQELAPFRQQARDFNVNSFSGIDPWRQLDVTHNLRVHSLGYLGGLLLSGGLMLFLLYRENRRNRHLAYHDALTGLPNRTHFYQQMELAIDRAKREQGKLAVHMIDLNNFKEINDGLGHETGDQLLCIVAERLHRCVNNAGTIARIGGDEFIVVQERVGGPDDALQMALRLRHTLSREAQMKGGHLTPFASIGTSIYPDHGHEVVDLLGHADTAMYYAKTVKSGSARLFTTDMDEQRLRRQRLAVALKAALESDQLCLHYQPIFRLDSLEIEAVEALLRWQPSDYGRVNPLEVILVAEQHGLAQQLNEWVLNTACRQLAYWHKEGFTQLKVNVNVSPNIFAGGRLANTVEKTLAATEIPADSLVLEITEDTSLWDTASSLETLASLRELGVGIALDDFGTGYSSFSHLRQLPVNKLKIDKSFVQDLPTDPRAVSLVKTIIELAHNLGMKVTAEGIEEENHLRVLKQLGCDLGQGYHMTRPAAAILMTQYLKARPLILPQTDQDNLMR</sequence>
<dbReference type="InterPro" id="IPR052155">
    <property type="entry name" value="Biofilm_reg_signaling"/>
</dbReference>
<dbReference type="SMART" id="SM00267">
    <property type="entry name" value="GGDEF"/>
    <property type="match status" value="1"/>
</dbReference>
<accession>A0ABP6VGJ3</accession>
<dbReference type="Pfam" id="PF00990">
    <property type="entry name" value="GGDEF"/>
    <property type="match status" value="1"/>
</dbReference>
<proteinExistence type="predicted"/>
<dbReference type="PROSITE" id="PS50883">
    <property type="entry name" value="EAL"/>
    <property type="match status" value="1"/>
</dbReference>
<dbReference type="CDD" id="cd01948">
    <property type="entry name" value="EAL"/>
    <property type="match status" value="1"/>
</dbReference>
<comment type="caution">
    <text evidence="3">The sequence shown here is derived from an EMBL/GenBank/DDBJ whole genome shotgun (WGS) entry which is preliminary data.</text>
</comment>
<dbReference type="SMART" id="SM00052">
    <property type="entry name" value="EAL"/>
    <property type="match status" value="1"/>
</dbReference>
<dbReference type="SUPFAM" id="SSF55073">
    <property type="entry name" value="Nucleotide cyclase"/>
    <property type="match status" value="1"/>
</dbReference>
<evidence type="ECO:0000313" key="3">
    <source>
        <dbReference type="EMBL" id="GAA3533165.1"/>
    </source>
</evidence>
<evidence type="ECO:0000313" key="4">
    <source>
        <dbReference type="Proteomes" id="UP001500795"/>
    </source>
</evidence>
<dbReference type="InterPro" id="IPR000160">
    <property type="entry name" value="GGDEF_dom"/>
</dbReference>
<dbReference type="Proteomes" id="UP001500795">
    <property type="component" value="Unassembled WGS sequence"/>
</dbReference>
<feature type="domain" description="EAL" evidence="1">
    <location>
        <begin position="372"/>
        <end position="626"/>
    </location>
</feature>
<dbReference type="InterPro" id="IPR001633">
    <property type="entry name" value="EAL_dom"/>
</dbReference>
<dbReference type="InterPro" id="IPR029787">
    <property type="entry name" value="Nucleotide_cyclase"/>
</dbReference>
<dbReference type="Gene3D" id="3.30.70.270">
    <property type="match status" value="1"/>
</dbReference>
<evidence type="ECO:0008006" key="5">
    <source>
        <dbReference type="Google" id="ProtNLM"/>
    </source>
</evidence>
<protein>
    <recommendedName>
        <fullName evidence="5">GGDEF-domain containing protein</fullName>
    </recommendedName>
</protein>
<dbReference type="InterPro" id="IPR043128">
    <property type="entry name" value="Rev_trsase/Diguanyl_cyclase"/>
</dbReference>
<evidence type="ECO:0000259" key="1">
    <source>
        <dbReference type="PROSITE" id="PS50883"/>
    </source>
</evidence>
<dbReference type="CDD" id="cd01949">
    <property type="entry name" value="GGDEF"/>
    <property type="match status" value="1"/>
</dbReference>
<evidence type="ECO:0000259" key="2">
    <source>
        <dbReference type="PROSITE" id="PS50887"/>
    </source>
</evidence>
<dbReference type="PANTHER" id="PTHR44757">
    <property type="entry name" value="DIGUANYLATE CYCLASE DGCP"/>
    <property type="match status" value="1"/>
</dbReference>
<reference evidence="4" key="1">
    <citation type="journal article" date="2019" name="Int. J. Syst. Evol. Microbiol.">
        <title>The Global Catalogue of Microorganisms (GCM) 10K type strain sequencing project: providing services to taxonomists for standard genome sequencing and annotation.</title>
        <authorList>
            <consortium name="The Broad Institute Genomics Platform"/>
            <consortium name="The Broad Institute Genome Sequencing Center for Infectious Disease"/>
            <person name="Wu L."/>
            <person name="Ma J."/>
        </authorList>
    </citation>
    <scope>NUCLEOTIDE SEQUENCE [LARGE SCALE GENOMIC DNA]</scope>
    <source>
        <strain evidence="4">JCM 17110</strain>
    </source>
</reference>
<dbReference type="SUPFAM" id="SSF141868">
    <property type="entry name" value="EAL domain-like"/>
    <property type="match status" value="1"/>
</dbReference>
<gene>
    <name evidence="3" type="ORF">GCM10022394_10680</name>
</gene>
<keyword evidence="4" id="KW-1185">Reference proteome</keyword>
<dbReference type="InterPro" id="IPR035919">
    <property type="entry name" value="EAL_sf"/>
</dbReference>
<dbReference type="Gene3D" id="3.20.20.450">
    <property type="entry name" value="EAL domain"/>
    <property type="match status" value="1"/>
</dbReference>
<organism evidence="3 4">
    <name type="scientific">Zobellella aerophila</name>
    <dbReference type="NCBI Taxonomy" id="870480"/>
    <lineage>
        <taxon>Bacteria</taxon>
        <taxon>Pseudomonadati</taxon>
        <taxon>Pseudomonadota</taxon>
        <taxon>Gammaproteobacteria</taxon>
        <taxon>Aeromonadales</taxon>
        <taxon>Aeromonadaceae</taxon>
        <taxon>Zobellella</taxon>
    </lineage>
</organism>